<dbReference type="STRING" id="1190603.A1OO_06190"/>
<reference evidence="2" key="1">
    <citation type="submission" date="2016-07" db="EMBL/GenBank/DDBJ databases">
        <title>Nontailed viruses are major unrecognized killers of bacteria in the ocean.</title>
        <authorList>
            <person name="Kauffman K."/>
            <person name="Hussain F."/>
            <person name="Yang J."/>
            <person name="Arevalo P."/>
            <person name="Brown J."/>
            <person name="Cutler M."/>
            <person name="Kelly L."/>
            <person name="Polz M.F."/>
        </authorList>
    </citation>
    <scope>NUCLEOTIDE SEQUENCE [LARGE SCALE GENOMIC DNA]</scope>
    <source>
        <strain evidence="2">10N.261.45.A10</strain>
    </source>
</reference>
<dbReference type="Gene3D" id="3.30.2270.10">
    <property type="entry name" value="Folate-binding superfamily"/>
    <property type="match status" value="1"/>
</dbReference>
<dbReference type="RefSeq" id="WP_102389801.1">
    <property type="nucleotide sequence ID" value="NZ_MDAL01000002.1"/>
</dbReference>
<protein>
    <recommendedName>
        <fullName evidence="3">Sarcosine oxidase subunit delta</fullName>
    </recommendedName>
</protein>
<dbReference type="EMBL" id="MDAL01000002">
    <property type="protein sequence ID" value="PMN94688.1"/>
    <property type="molecule type" value="Genomic_DNA"/>
</dbReference>
<sequence>MKIMPCPLNGPRNISEFVYGGEVKAMPDHKNCSDKAWAEYVFYSDNTIKIVKEWWFHSASGYWFIAERHTASDEIIRTYDPSEIYKQRVNFHADGLEANAVETKSGEGKGAQS</sequence>
<gene>
    <name evidence="1" type="ORF">BCT23_01265</name>
</gene>
<dbReference type="InterPro" id="IPR038561">
    <property type="entry name" value="SoxD_sf"/>
</dbReference>
<accession>A0A2N7LGK4</accession>
<evidence type="ECO:0008006" key="3">
    <source>
        <dbReference type="Google" id="ProtNLM"/>
    </source>
</evidence>
<dbReference type="AlphaFoldDB" id="A0A2N7LGK4"/>
<comment type="caution">
    <text evidence="1">The sequence shown here is derived from an EMBL/GenBank/DDBJ whole genome shotgun (WGS) entry which is preliminary data.</text>
</comment>
<dbReference type="GO" id="GO:0008115">
    <property type="term" value="F:sarcosine oxidase activity"/>
    <property type="evidence" value="ECO:0007669"/>
    <property type="project" value="InterPro"/>
</dbReference>
<evidence type="ECO:0000313" key="1">
    <source>
        <dbReference type="EMBL" id="PMN94688.1"/>
    </source>
</evidence>
<dbReference type="Proteomes" id="UP000235387">
    <property type="component" value="Unassembled WGS sequence"/>
</dbReference>
<proteinExistence type="predicted"/>
<evidence type="ECO:0000313" key="2">
    <source>
        <dbReference type="Proteomes" id="UP000235387"/>
    </source>
</evidence>
<dbReference type="InterPro" id="IPR006279">
    <property type="entry name" value="SoxD"/>
</dbReference>
<dbReference type="Pfam" id="PF04267">
    <property type="entry name" value="SoxD"/>
    <property type="match status" value="1"/>
</dbReference>
<dbReference type="GO" id="GO:0046653">
    <property type="term" value="P:tetrahydrofolate metabolic process"/>
    <property type="evidence" value="ECO:0007669"/>
    <property type="project" value="InterPro"/>
</dbReference>
<organism evidence="1 2">
    <name type="scientific">Enterovibrio norvegicus</name>
    <dbReference type="NCBI Taxonomy" id="188144"/>
    <lineage>
        <taxon>Bacteria</taxon>
        <taxon>Pseudomonadati</taxon>
        <taxon>Pseudomonadota</taxon>
        <taxon>Gammaproteobacteria</taxon>
        <taxon>Vibrionales</taxon>
        <taxon>Vibrionaceae</taxon>
        <taxon>Enterovibrio</taxon>
    </lineage>
</organism>
<name>A0A2N7LGK4_9GAMM</name>